<dbReference type="Proteomes" id="UP000694892">
    <property type="component" value="Chromosome 1S"/>
</dbReference>
<accession>A0A974DS13</accession>
<evidence type="ECO:0000256" key="5">
    <source>
        <dbReference type="SAM" id="Phobius"/>
    </source>
</evidence>
<organism evidence="7 8">
    <name type="scientific">Xenopus laevis</name>
    <name type="common">African clawed frog</name>
    <dbReference type="NCBI Taxonomy" id="8355"/>
    <lineage>
        <taxon>Eukaryota</taxon>
        <taxon>Metazoa</taxon>
        <taxon>Chordata</taxon>
        <taxon>Craniata</taxon>
        <taxon>Vertebrata</taxon>
        <taxon>Euteleostomi</taxon>
        <taxon>Amphibia</taxon>
        <taxon>Batrachia</taxon>
        <taxon>Anura</taxon>
        <taxon>Pipoidea</taxon>
        <taxon>Pipidae</taxon>
        <taxon>Xenopodinae</taxon>
        <taxon>Xenopus</taxon>
        <taxon>Xenopus</taxon>
    </lineage>
</organism>
<dbReference type="InterPro" id="IPR011500">
    <property type="entry name" value="GPCR_3_9-Cys_dom"/>
</dbReference>
<reference evidence="8" key="1">
    <citation type="journal article" date="2016" name="Nature">
        <title>Genome evolution in the allotetraploid frog Xenopus laevis.</title>
        <authorList>
            <person name="Session A.M."/>
            <person name="Uno Y."/>
            <person name="Kwon T."/>
            <person name="Chapman J.A."/>
            <person name="Toyoda A."/>
            <person name="Takahashi S."/>
            <person name="Fukui A."/>
            <person name="Hikosaka A."/>
            <person name="Suzuki A."/>
            <person name="Kondo M."/>
            <person name="van Heeringen S.J."/>
            <person name="Quigley I."/>
            <person name="Heinz S."/>
            <person name="Ogino H."/>
            <person name="Ochi H."/>
            <person name="Hellsten U."/>
            <person name="Lyons J.B."/>
            <person name="Simakov O."/>
            <person name="Putnam N."/>
            <person name="Stites J."/>
            <person name="Kuroki Y."/>
            <person name="Tanaka T."/>
            <person name="Michiue T."/>
            <person name="Watanabe M."/>
            <person name="Bogdanovic O."/>
            <person name="Lister R."/>
            <person name="Georgiou G."/>
            <person name="Paranjpe S.S."/>
            <person name="van Kruijsbergen I."/>
            <person name="Shu S."/>
            <person name="Carlson J."/>
            <person name="Kinoshita T."/>
            <person name="Ohta Y."/>
            <person name="Mawaribuchi S."/>
            <person name="Jenkins J."/>
            <person name="Grimwood J."/>
            <person name="Schmutz J."/>
            <person name="Mitros T."/>
            <person name="Mozaffari S.V."/>
            <person name="Suzuki Y."/>
            <person name="Haramoto Y."/>
            <person name="Yamamoto T.S."/>
            <person name="Takagi C."/>
            <person name="Heald R."/>
            <person name="Miller K."/>
            <person name="Haudenschild C."/>
            <person name="Kitzman J."/>
            <person name="Nakayama T."/>
            <person name="Izutsu Y."/>
            <person name="Robert J."/>
            <person name="Fortriede J."/>
            <person name="Burns K."/>
            <person name="Lotay V."/>
            <person name="Karimi K."/>
            <person name="Yasuoka Y."/>
            <person name="Dichmann D.S."/>
            <person name="Flajnik M.F."/>
            <person name="Houston D.W."/>
            <person name="Shendure J."/>
            <person name="DuPasquier L."/>
            <person name="Vize P.D."/>
            <person name="Zorn A.M."/>
            <person name="Ito M."/>
            <person name="Marcotte E.M."/>
            <person name="Wallingford J.B."/>
            <person name="Ito Y."/>
            <person name="Asashima M."/>
            <person name="Ueno N."/>
            <person name="Matsuda Y."/>
            <person name="Veenstra G.J."/>
            <person name="Fujiyama A."/>
            <person name="Harland R.M."/>
            <person name="Taira M."/>
            <person name="Rokhsar D.S."/>
        </authorList>
    </citation>
    <scope>NUCLEOTIDE SEQUENCE [LARGE SCALE GENOMIC DNA]</scope>
    <source>
        <strain evidence="8">J</strain>
    </source>
</reference>
<dbReference type="Pfam" id="PF07562">
    <property type="entry name" value="NCD3G"/>
    <property type="match status" value="1"/>
</dbReference>
<dbReference type="Gene3D" id="2.10.50.30">
    <property type="entry name" value="GPCR, family 3, nine cysteines domain"/>
    <property type="match status" value="1"/>
</dbReference>
<protein>
    <recommendedName>
        <fullName evidence="6">G-protein coupled receptors family 3 profile domain-containing protein</fullName>
    </recommendedName>
</protein>
<evidence type="ECO:0000313" key="8">
    <source>
        <dbReference type="Proteomes" id="UP000694892"/>
    </source>
</evidence>
<dbReference type="AlphaFoldDB" id="A0A974DS13"/>
<dbReference type="GO" id="GO:0005886">
    <property type="term" value="C:plasma membrane"/>
    <property type="evidence" value="ECO:0007669"/>
    <property type="project" value="TreeGrafter"/>
</dbReference>
<evidence type="ECO:0000256" key="3">
    <source>
        <dbReference type="ARBA" id="ARBA00022989"/>
    </source>
</evidence>
<name>A0A974DS13_XENLA</name>
<dbReference type="PANTHER" id="PTHR24061:SF564">
    <property type="entry name" value="METABOTROPIC GLUTAMATE RECEPTOR 1"/>
    <property type="match status" value="1"/>
</dbReference>
<keyword evidence="4 5" id="KW-0472">Membrane</keyword>
<evidence type="ECO:0000256" key="4">
    <source>
        <dbReference type="ARBA" id="ARBA00023136"/>
    </source>
</evidence>
<dbReference type="InterPro" id="IPR000068">
    <property type="entry name" value="GPCR_3_Ca_sens_rcpt-rel"/>
</dbReference>
<evidence type="ECO:0000256" key="1">
    <source>
        <dbReference type="ARBA" id="ARBA00004141"/>
    </source>
</evidence>
<dbReference type="InterPro" id="IPR038550">
    <property type="entry name" value="GPCR_3_9-Cys_sf"/>
</dbReference>
<dbReference type="GO" id="GO:0004930">
    <property type="term" value="F:G protein-coupled receptor activity"/>
    <property type="evidence" value="ECO:0007669"/>
    <property type="project" value="InterPro"/>
</dbReference>
<keyword evidence="2 5" id="KW-0812">Transmembrane</keyword>
<feature type="non-terminal residue" evidence="7">
    <location>
        <position position="1"/>
    </location>
</feature>
<dbReference type="FunFam" id="2.10.50.30:FF:000007">
    <property type="entry name" value="Vomeronasal 2, receptor 82"/>
    <property type="match status" value="1"/>
</dbReference>
<evidence type="ECO:0000313" key="7">
    <source>
        <dbReference type="EMBL" id="OCT96475.1"/>
    </source>
</evidence>
<dbReference type="EMBL" id="CM004467">
    <property type="protein sequence ID" value="OCT96475.1"/>
    <property type="molecule type" value="Genomic_DNA"/>
</dbReference>
<dbReference type="PANTHER" id="PTHR24061">
    <property type="entry name" value="CALCIUM-SENSING RECEPTOR-RELATED"/>
    <property type="match status" value="1"/>
</dbReference>
<evidence type="ECO:0000256" key="2">
    <source>
        <dbReference type="ARBA" id="ARBA00022692"/>
    </source>
</evidence>
<evidence type="ECO:0000259" key="6">
    <source>
        <dbReference type="PROSITE" id="PS50259"/>
    </source>
</evidence>
<feature type="domain" description="G-protein coupled receptors family 3 profile" evidence="6">
    <location>
        <begin position="128"/>
        <end position="188"/>
    </location>
</feature>
<feature type="transmembrane region" description="Helical" evidence="5">
    <location>
        <begin position="154"/>
        <end position="176"/>
    </location>
</feature>
<sequence>LLHYLRKLHFIEAGGTEIDFNNLIKLPAQYEIVSWSTSANLSIEPFQTKIGEYFWSHSETLFEIDIHRIFWKKNTNNQPLKSQCSANCPPGYRKVPRKGAPHCCYDCTKCSEGEISNSTDLLLTNQCISPPFQELDLHTYPGTIIIQCNEGSAIGFYSVIGYMGLLAAVSFVLAFLARTLPDSFNEAQ</sequence>
<dbReference type="PROSITE" id="PS50259">
    <property type="entry name" value="G_PROTEIN_RECEP_F3_4"/>
    <property type="match status" value="1"/>
</dbReference>
<comment type="subcellular location">
    <subcellularLocation>
        <location evidence="1">Membrane</location>
        <topology evidence="1">Multi-pass membrane protein</topology>
    </subcellularLocation>
</comment>
<keyword evidence="3 5" id="KW-1133">Transmembrane helix</keyword>
<gene>
    <name evidence="7" type="ORF">XELAEV_18008682mg</name>
</gene>
<proteinExistence type="predicted"/>
<dbReference type="InterPro" id="IPR017978">
    <property type="entry name" value="GPCR_3_C"/>
</dbReference>